<name>A0ACC1HD04_9FUNG</name>
<dbReference type="Proteomes" id="UP001145114">
    <property type="component" value="Unassembled WGS sequence"/>
</dbReference>
<evidence type="ECO:0000313" key="2">
    <source>
        <dbReference type="Proteomes" id="UP001145114"/>
    </source>
</evidence>
<reference evidence="1" key="1">
    <citation type="submission" date="2022-06" db="EMBL/GenBank/DDBJ databases">
        <title>Phylogenomic reconstructions and comparative analyses of Kickxellomycotina fungi.</title>
        <authorList>
            <person name="Reynolds N.K."/>
            <person name="Stajich J.E."/>
            <person name="Barry K."/>
            <person name="Grigoriev I.V."/>
            <person name="Crous P."/>
            <person name="Smith M.E."/>
        </authorList>
    </citation>
    <scope>NUCLEOTIDE SEQUENCE</scope>
    <source>
        <strain evidence="1">RSA 2271</strain>
    </source>
</reference>
<comment type="caution">
    <text evidence="1">The sequence shown here is derived from an EMBL/GenBank/DDBJ whole genome shotgun (WGS) entry which is preliminary data.</text>
</comment>
<proteinExistence type="predicted"/>
<sequence>MIGLTRHLSAATTLAKCRATVATTTVRSSIQSSLRRSLASLFSTLVLAEHKNSQLAECTLNAISAAKALGSTSITTLVAGGETANEVALKAASVEGVSKVLLVKDKAYEHLLPEDTALLIKAIRDKVGATHVVAAHSAIGKNIMPRVAALLDVQQISDVIGIESQDTFVRPIYAGNAIATVKSTDPIKVLTIRTTSFPAAEIQNSASSQPEEAAPAEIS</sequence>
<keyword evidence="2" id="KW-1185">Reference proteome</keyword>
<evidence type="ECO:0000313" key="1">
    <source>
        <dbReference type="EMBL" id="KAJ1674057.1"/>
    </source>
</evidence>
<accession>A0ACC1HD04</accession>
<protein>
    <submittedName>
        <fullName evidence="1">Electron transfer flavoprotein alpha-subunit</fullName>
    </submittedName>
</protein>
<feature type="non-terminal residue" evidence="1">
    <location>
        <position position="219"/>
    </location>
</feature>
<gene>
    <name evidence="1" type="primary">ETF1</name>
    <name evidence="1" type="ORF">EV182_004055</name>
</gene>
<organism evidence="1 2">
    <name type="scientific">Spiromyces aspiralis</name>
    <dbReference type="NCBI Taxonomy" id="68401"/>
    <lineage>
        <taxon>Eukaryota</taxon>
        <taxon>Fungi</taxon>
        <taxon>Fungi incertae sedis</taxon>
        <taxon>Zoopagomycota</taxon>
        <taxon>Kickxellomycotina</taxon>
        <taxon>Kickxellomycetes</taxon>
        <taxon>Kickxellales</taxon>
        <taxon>Kickxellaceae</taxon>
        <taxon>Spiromyces</taxon>
    </lineage>
</organism>
<dbReference type="EMBL" id="JAMZIH010006311">
    <property type="protein sequence ID" value="KAJ1674057.1"/>
    <property type="molecule type" value="Genomic_DNA"/>
</dbReference>